<feature type="transmembrane region" description="Helical" evidence="1">
    <location>
        <begin position="99"/>
        <end position="119"/>
    </location>
</feature>
<feature type="transmembrane region" description="Helical" evidence="1">
    <location>
        <begin position="58"/>
        <end position="79"/>
    </location>
</feature>
<evidence type="ECO:0000313" key="3">
    <source>
        <dbReference type="Proteomes" id="UP000280696"/>
    </source>
</evidence>
<keyword evidence="1" id="KW-0812">Transmembrane</keyword>
<dbReference type="Proteomes" id="UP000280696">
    <property type="component" value="Unassembled WGS sequence"/>
</dbReference>
<proteinExistence type="predicted"/>
<keyword evidence="1" id="KW-0472">Membrane</keyword>
<evidence type="ECO:0000256" key="1">
    <source>
        <dbReference type="SAM" id="Phobius"/>
    </source>
</evidence>
<gene>
    <name evidence="2" type="ORF">D7V94_13375</name>
</gene>
<evidence type="ECO:0000313" key="2">
    <source>
        <dbReference type="EMBL" id="RKI90420.1"/>
    </source>
</evidence>
<protein>
    <submittedName>
        <fullName evidence="2">Uncharacterized protein</fullName>
    </submittedName>
</protein>
<keyword evidence="1" id="KW-1133">Transmembrane helix</keyword>
<keyword evidence="3" id="KW-1185">Reference proteome</keyword>
<dbReference type="Pfam" id="PF06541">
    <property type="entry name" value="ABC_trans_CmpB"/>
    <property type="match status" value="1"/>
</dbReference>
<dbReference type="OrthoDB" id="1752779at2"/>
<organism evidence="2 3">
    <name type="scientific">Parablautia intestinalis</name>
    <dbReference type="NCBI Taxonomy" id="2320100"/>
    <lineage>
        <taxon>Bacteria</taxon>
        <taxon>Bacillati</taxon>
        <taxon>Bacillota</taxon>
        <taxon>Clostridia</taxon>
        <taxon>Lachnospirales</taxon>
        <taxon>Lachnospiraceae</taxon>
        <taxon>Parablautia</taxon>
    </lineage>
</organism>
<dbReference type="AlphaFoldDB" id="A0A3A9AFJ7"/>
<name>A0A3A9AFJ7_9FIRM</name>
<feature type="transmembrane region" description="Helical" evidence="1">
    <location>
        <begin position="26"/>
        <end position="46"/>
    </location>
</feature>
<accession>A0A3A9AFJ7</accession>
<sequence>MEILLFLIGGRLYTWLELACRGRTHWTMFILGGLCFVIIGFLNEHLFPWELALMQQAVIGAVIITVLEFFTGCIINLWLGWDVWDYSGLPFNLMGQVCLYYFLLWILLAVACIVLDDWLRYGNYLAFRKWRPWMWKRERPHYTLFRSAG</sequence>
<dbReference type="EMBL" id="RAYQ01000014">
    <property type="protein sequence ID" value="RKI90420.1"/>
    <property type="molecule type" value="Genomic_DNA"/>
</dbReference>
<dbReference type="InterPro" id="IPR010540">
    <property type="entry name" value="CmpB_TMEM229"/>
</dbReference>
<comment type="caution">
    <text evidence="2">The sequence shown here is derived from an EMBL/GenBank/DDBJ whole genome shotgun (WGS) entry which is preliminary data.</text>
</comment>
<dbReference type="RefSeq" id="WP_120470588.1">
    <property type="nucleotide sequence ID" value="NZ_RAYQ01000014.1"/>
</dbReference>
<reference evidence="2 3" key="1">
    <citation type="submission" date="2018-09" db="EMBL/GenBank/DDBJ databases">
        <title>Murine metabolic-syndrome-specific gut microbial biobank.</title>
        <authorList>
            <person name="Liu C."/>
        </authorList>
    </citation>
    <scope>NUCLEOTIDE SEQUENCE [LARGE SCALE GENOMIC DNA]</scope>
    <source>
        <strain evidence="2 3">0.1xD8-82</strain>
    </source>
</reference>